<evidence type="ECO:0000313" key="2">
    <source>
        <dbReference type="Proteomes" id="UP000011680"/>
    </source>
</evidence>
<gene>
    <name evidence="1" type="ORF">C451_06775</name>
</gene>
<protein>
    <submittedName>
        <fullName evidence="1">Putative transposase</fullName>
    </submittedName>
</protein>
<keyword evidence="2" id="KW-1185">Reference proteome</keyword>
<comment type="caution">
    <text evidence="1">The sequence shown here is derived from an EMBL/GenBank/DDBJ whole genome shotgun (WGS) entry which is preliminary data.</text>
</comment>
<dbReference type="AlphaFoldDB" id="M0N8N8"/>
<organism evidence="1 2">
    <name type="scientific">Halococcus thailandensis JCM 13552</name>
    <dbReference type="NCBI Taxonomy" id="1227457"/>
    <lineage>
        <taxon>Archaea</taxon>
        <taxon>Methanobacteriati</taxon>
        <taxon>Methanobacteriota</taxon>
        <taxon>Stenosarchaea group</taxon>
        <taxon>Halobacteria</taxon>
        <taxon>Halobacteriales</taxon>
        <taxon>Halococcaceae</taxon>
        <taxon>Halococcus</taxon>
    </lineage>
</organism>
<sequence length="53" mass="5910">MQKILFRFVKQAVSIARKLTDAALIQISDPAGNSVAGWKHAVLHCLREPFVFS</sequence>
<dbReference type="EMBL" id="AOMF01000141">
    <property type="protein sequence ID" value="EMA54332.1"/>
    <property type="molecule type" value="Genomic_DNA"/>
</dbReference>
<dbReference type="eggNOG" id="arCOG02751">
    <property type="taxonomic scope" value="Archaea"/>
</dbReference>
<reference evidence="1 2" key="1">
    <citation type="journal article" date="2014" name="PLoS Genet.">
        <title>Phylogenetically driven sequencing of extremely halophilic archaea reveals strategies for static and dynamic osmo-response.</title>
        <authorList>
            <person name="Becker E.A."/>
            <person name="Seitzer P.M."/>
            <person name="Tritt A."/>
            <person name="Larsen D."/>
            <person name="Krusor M."/>
            <person name="Yao A.I."/>
            <person name="Wu D."/>
            <person name="Madern D."/>
            <person name="Eisen J.A."/>
            <person name="Darling A.E."/>
            <person name="Facciotti M.T."/>
        </authorList>
    </citation>
    <scope>NUCLEOTIDE SEQUENCE [LARGE SCALE GENOMIC DNA]</scope>
    <source>
        <strain evidence="1 2">JCM 13552</strain>
    </source>
</reference>
<evidence type="ECO:0000313" key="1">
    <source>
        <dbReference type="EMBL" id="EMA54332.1"/>
    </source>
</evidence>
<dbReference type="Proteomes" id="UP000011680">
    <property type="component" value="Unassembled WGS sequence"/>
</dbReference>
<dbReference type="PATRIC" id="fig|1227457.3.peg.1213"/>
<name>M0N8N8_9EURY</name>
<proteinExistence type="predicted"/>
<accession>M0N8N8</accession>